<dbReference type="STRING" id="204536.SULAZ_0419"/>
<evidence type="ECO:0000313" key="3">
    <source>
        <dbReference type="Proteomes" id="UP000001369"/>
    </source>
</evidence>
<dbReference type="AlphaFoldDB" id="C1DTH4"/>
<name>C1DTH4_SULAA</name>
<sequence>MKKLITSILLLFSITFATECQPKISMSDVEKTASSYVGNITSVKLSKNRSGECYYKVYGEKGYVTIDALNGELLKFTKKREK</sequence>
<evidence type="ECO:0008006" key="4">
    <source>
        <dbReference type="Google" id="ProtNLM"/>
    </source>
</evidence>
<dbReference type="EMBL" id="CP001229">
    <property type="protein sequence ID" value="ACN98429.1"/>
    <property type="molecule type" value="Genomic_DNA"/>
</dbReference>
<reference evidence="2 3" key="1">
    <citation type="journal article" date="2009" name="J. Bacteriol.">
        <title>Complete and draft genome sequences of six members of the Aquificales.</title>
        <authorList>
            <person name="Reysenbach A.L."/>
            <person name="Hamamura N."/>
            <person name="Podar M."/>
            <person name="Griffiths E."/>
            <person name="Ferreira S."/>
            <person name="Hochstein R."/>
            <person name="Heidelberg J."/>
            <person name="Johnson J."/>
            <person name="Mead D."/>
            <person name="Pohorille A."/>
            <person name="Sarmiento M."/>
            <person name="Schweighofer K."/>
            <person name="Seshadri R."/>
            <person name="Voytek M.A."/>
        </authorList>
    </citation>
    <scope>NUCLEOTIDE SEQUENCE [LARGE SCALE GENOMIC DNA]</scope>
    <source>
        <strain evidence="3">Az-Fu1 / DSM 15241 / OCM 825</strain>
    </source>
</reference>
<gene>
    <name evidence="2" type="ordered locus">SULAZ_0419</name>
</gene>
<dbReference type="HOGENOM" id="CLU_2669905_0_0_0"/>
<protein>
    <recommendedName>
        <fullName evidence="4">Lipoprotein</fullName>
    </recommendedName>
</protein>
<accession>C1DTH4</accession>
<evidence type="ECO:0000256" key="1">
    <source>
        <dbReference type="SAM" id="SignalP"/>
    </source>
</evidence>
<proteinExistence type="predicted"/>
<evidence type="ECO:0000313" key="2">
    <source>
        <dbReference type="EMBL" id="ACN98429.1"/>
    </source>
</evidence>
<dbReference type="Proteomes" id="UP000001369">
    <property type="component" value="Chromosome"/>
</dbReference>
<dbReference type="KEGG" id="saf:SULAZ_0419"/>
<feature type="signal peptide" evidence="1">
    <location>
        <begin position="1"/>
        <end position="17"/>
    </location>
</feature>
<feature type="chain" id="PRO_5002908849" description="Lipoprotein" evidence="1">
    <location>
        <begin position="18"/>
        <end position="82"/>
    </location>
</feature>
<organism evidence="2 3">
    <name type="scientific">Sulfurihydrogenibium azorense (strain DSM 15241 / OCM 825 / Az-Fu1)</name>
    <dbReference type="NCBI Taxonomy" id="204536"/>
    <lineage>
        <taxon>Bacteria</taxon>
        <taxon>Pseudomonadati</taxon>
        <taxon>Aquificota</taxon>
        <taxon>Aquificia</taxon>
        <taxon>Aquificales</taxon>
        <taxon>Hydrogenothermaceae</taxon>
        <taxon>Sulfurihydrogenibium</taxon>
    </lineage>
</organism>
<dbReference type="eggNOG" id="ENOG502ZGB4">
    <property type="taxonomic scope" value="Bacteria"/>
</dbReference>
<keyword evidence="1" id="KW-0732">Signal</keyword>
<keyword evidence="3" id="KW-1185">Reference proteome</keyword>